<evidence type="ECO:0000313" key="2">
    <source>
        <dbReference type="EMBL" id="ACL11006.1"/>
    </source>
</evidence>
<accession>B8D4H5</accession>
<keyword evidence="1" id="KW-0812">Transmembrane</keyword>
<dbReference type="STRING" id="490899.DKAM_0680"/>
<feature type="transmembrane region" description="Helical" evidence="1">
    <location>
        <begin position="20"/>
        <end position="41"/>
    </location>
</feature>
<dbReference type="KEGG" id="dka:DKAM_0680"/>
<organism evidence="2 3">
    <name type="scientific">Desulfurococcus amylolyticus (strain DSM 18924 / JCM 16383 / VKM B-2413 / 1221n)</name>
    <name type="common">Desulfurococcus kamchatkensis</name>
    <dbReference type="NCBI Taxonomy" id="490899"/>
    <lineage>
        <taxon>Archaea</taxon>
        <taxon>Thermoproteota</taxon>
        <taxon>Thermoprotei</taxon>
        <taxon>Desulfurococcales</taxon>
        <taxon>Desulfurococcaceae</taxon>
        <taxon>Desulfurococcus</taxon>
    </lineage>
</organism>
<gene>
    <name evidence="2" type="ordered locus">DKAM_0680</name>
</gene>
<protein>
    <submittedName>
        <fullName evidence="2">Uncharacterized protein</fullName>
    </submittedName>
</protein>
<dbReference type="Proteomes" id="UP000006903">
    <property type="component" value="Chromosome"/>
</dbReference>
<evidence type="ECO:0000313" key="3">
    <source>
        <dbReference type="Proteomes" id="UP000006903"/>
    </source>
</evidence>
<evidence type="ECO:0000256" key="1">
    <source>
        <dbReference type="SAM" id="Phobius"/>
    </source>
</evidence>
<reference evidence="2 3" key="1">
    <citation type="journal article" date="2009" name="J. Bacteriol.">
        <title>Complete genome sequence of the anaerobic, protein-degrading hyperthermophilic crenarchaeon Desulfurococcus kamchatkensis.</title>
        <authorList>
            <person name="Ravin N.V."/>
            <person name="Mardanov A.V."/>
            <person name="Beletsky A.V."/>
            <person name="Kublanov I.V."/>
            <person name="Kolganova T.V."/>
            <person name="Lebedinsky A.V."/>
            <person name="Chernyh N.A."/>
            <person name="Bonch-Osmolovskaya E.A."/>
            <person name="Skryabin K.G."/>
        </authorList>
    </citation>
    <scope>NUCLEOTIDE SEQUENCE [LARGE SCALE GENOMIC DNA]</scope>
    <source>
        <strain evidence="3">DSM 18924 / JCM 16383 / VKM B-2413 / 1221n</strain>
    </source>
</reference>
<dbReference type="HOGENOM" id="CLU_3245190_0_0_2"/>
<keyword evidence="1" id="KW-1133">Transmembrane helix</keyword>
<dbReference type="AlphaFoldDB" id="B8D4H5"/>
<sequence length="42" mass="5057">MFFLWFLNYTTKHISSAIPVLVLIHPLVFTPRVYMYILWIAT</sequence>
<proteinExistence type="predicted"/>
<dbReference type="EMBL" id="CP001140">
    <property type="protein sequence ID" value="ACL11006.1"/>
    <property type="molecule type" value="Genomic_DNA"/>
</dbReference>
<name>B8D4H5_DESA1</name>
<keyword evidence="1" id="KW-0472">Membrane</keyword>